<dbReference type="RefSeq" id="WP_038278203.1">
    <property type="nucleotide sequence ID" value="NZ_JPME01000006.1"/>
</dbReference>
<dbReference type="InterPro" id="IPR003607">
    <property type="entry name" value="HD/PDEase_dom"/>
</dbReference>
<comment type="caution">
    <text evidence="4">The sequence shown here is derived from an EMBL/GenBank/DDBJ whole genome shotgun (WGS) entry which is preliminary data.</text>
</comment>
<feature type="domain" description="Ppx/GppA phosphatase N-terminal" evidence="2">
    <location>
        <begin position="22"/>
        <end position="287"/>
    </location>
</feature>
<evidence type="ECO:0000313" key="5">
    <source>
        <dbReference type="Proteomes" id="UP000028525"/>
    </source>
</evidence>
<proteinExistence type="inferred from homology"/>
<evidence type="ECO:0000313" key="4">
    <source>
        <dbReference type="EMBL" id="KEZ91260.1"/>
    </source>
</evidence>
<evidence type="ECO:0000256" key="1">
    <source>
        <dbReference type="ARBA" id="ARBA00007125"/>
    </source>
</evidence>
<evidence type="ECO:0000259" key="3">
    <source>
        <dbReference type="Pfam" id="PF21447"/>
    </source>
</evidence>
<dbReference type="InterPro" id="IPR003695">
    <property type="entry name" value="Ppx_GppA_N"/>
</dbReference>
<reference evidence="4 5" key="1">
    <citation type="submission" date="2014-07" db="EMBL/GenBank/DDBJ databases">
        <title>Draft genome of Clostridium celerecrescens 152B isolated from sediments associated with methane hydrate from Krishna Godavari basin.</title>
        <authorList>
            <person name="Honkalas V.S."/>
            <person name="Dabir A.P."/>
            <person name="Arora P."/>
            <person name="Dhakephalkar P.K."/>
        </authorList>
    </citation>
    <scope>NUCLEOTIDE SEQUENCE [LARGE SCALE GENOMIC DNA]</scope>
    <source>
        <strain evidence="4 5">152B</strain>
    </source>
</reference>
<protein>
    <submittedName>
        <fullName evidence="4">Exopolyphosphatase</fullName>
    </submittedName>
</protein>
<dbReference type="OrthoDB" id="9814545at2"/>
<dbReference type="Gene3D" id="3.30.420.150">
    <property type="entry name" value="Exopolyphosphatase. Domain 2"/>
    <property type="match status" value="1"/>
</dbReference>
<dbReference type="Pfam" id="PF02541">
    <property type="entry name" value="Ppx-GppA"/>
    <property type="match status" value="1"/>
</dbReference>
<dbReference type="PANTHER" id="PTHR30005:SF0">
    <property type="entry name" value="RETROGRADE REGULATION PROTEIN 2"/>
    <property type="match status" value="1"/>
</dbReference>
<feature type="domain" description="Ppx/GppA phosphatase C-terminal" evidence="3">
    <location>
        <begin position="326"/>
        <end position="476"/>
    </location>
</feature>
<comment type="similarity">
    <text evidence="1">Belongs to the GppA/Ppx family.</text>
</comment>
<sequence>MAIRLFAAIDVGSFELELGIYEISAKTGIQKVDHVRHVIALGRDTYNDGKISYELVEEMCQVIKDFADIMQSYKVIGYRAYATSALREAKNSRIVLDQIRVRTGIEVRVISNSEQRFISYKAIASKDAEFHKIIQKGTAIVDVGFGSMQVSLFDRDALVSTNNLMLGVLRIREMMGTVQADNQMQNTLIEEMVDNELYTFRKVYLKDREIKNLIGIGESILYLSRSSRGGKPVERVTAEEFAYFYEKIVGMSLDQIQERFGVNAEYASLLVPAAIIFKRVLEMTKAELFWIPGIRLCDSIAAEYAEETKAVKFNHDFSEDILAASRNMAKRYKCHGPHTVNIEKYVVDIFDSMKKYHGMGKRERLLLQIAAILHDCGKFISMRNPSESAYHIIMSTEIIGLSHMEREIIANAVRYNGVEFDYNRIHLSEEVFRNTGGGFPHKDSIILVGKLTAILRLANSLDRSHKQKLPDCHMSVKNGQLVVTVSYEGDITLESVAFRQNADFFEEIFGIRPILKQKRRLS</sequence>
<evidence type="ECO:0000259" key="2">
    <source>
        <dbReference type="Pfam" id="PF02541"/>
    </source>
</evidence>
<dbReference type="Proteomes" id="UP000028525">
    <property type="component" value="Unassembled WGS sequence"/>
</dbReference>
<dbReference type="Pfam" id="PF21447">
    <property type="entry name" value="Ppx-GppA_III"/>
    <property type="match status" value="1"/>
</dbReference>
<accession>A0A084JQM6</accession>
<dbReference type="STRING" id="29354.IO98_04225"/>
<dbReference type="AlphaFoldDB" id="A0A084JQM6"/>
<dbReference type="InterPro" id="IPR050273">
    <property type="entry name" value="GppA/Ppx_hydrolase"/>
</dbReference>
<dbReference type="InterPro" id="IPR043129">
    <property type="entry name" value="ATPase_NBD"/>
</dbReference>
<dbReference type="EMBL" id="JPME01000006">
    <property type="protein sequence ID" value="KEZ91260.1"/>
    <property type="molecule type" value="Genomic_DNA"/>
</dbReference>
<dbReference type="GO" id="GO:0016462">
    <property type="term" value="F:pyrophosphatase activity"/>
    <property type="evidence" value="ECO:0007669"/>
    <property type="project" value="TreeGrafter"/>
</dbReference>
<dbReference type="InterPro" id="IPR048950">
    <property type="entry name" value="Ppx_GppA_C"/>
</dbReference>
<dbReference type="SUPFAM" id="SSF109604">
    <property type="entry name" value="HD-domain/PDEase-like"/>
    <property type="match status" value="1"/>
</dbReference>
<organism evidence="4 5">
    <name type="scientific">Lacrimispora celerecrescens</name>
    <dbReference type="NCBI Taxonomy" id="29354"/>
    <lineage>
        <taxon>Bacteria</taxon>
        <taxon>Bacillati</taxon>
        <taxon>Bacillota</taxon>
        <taxon>Clostridia</taxon>
        <taxon>Lachnospirales</taxon>
        <taxon>Lachnospiraceae</taxon>
        <taxon>Lacrimispora</taxon>
    </lineage>
</organism>
<dbReference type="CDD" id="cd00077">
    <property type="entry name" value="HDc"/>
    <property type="match status" value="1"/>
</dbReference>
<dbReference type="PANTHER" id="PTHR30005">
    <property type="entry name" value="EXOPOLYPHOSPHATASE"/>
    <property type="match status" value="1"/>
</dbReference>
<dbReference type="CDD" id="cd24006">
    <property type="entry name" value="ASKHA_NBD_PPX_GppA"/>
    <property type="match status" value="1"/>
</dbReference>
<name>A0A084JQM6_9FIRM</name>
<dbReference type="SUPFAM" id="SSF53067">
    <property type="entry name" value="Actin-like ATPase domain"/>
    <property type="match status" value="2"/>
</dbReference>
<gene>
    <name evidence="4" type="ORF">IO98_04225</name>
</gene>
<keyword evidence="5" id="KW-1185">Reference proteome</keyword>
<dbReference type="Gene3D" id="3.30.420.40">
    <property type="match status" value="1"/>
</dbReference>
<dbReference type="Gene3D" id="1.10.3210.10">
    <property type="entry name" value="Hypothetical protein af1432"/>
    <property type="match status" value="1"/>
</dbReference>